<proteinExistence type="predicted"/>
<protein>
    <submittedName>
        <fullName evidence="2">Os07g0418800 protein</fullName>
    </submittedName>
</protein>
<dbReference type="STRING" id="39947.A0A0P0X500"/>
<name>A0A0P0X500_ORYSJ</name>
<feature type="region of interest" description="Disordered" evidence="1">
    <location>
        <begin position="21"/>
        <end position="40"/>
    </location>
</feature>
<sequence length="108" mass="12269">MDRNFLVTVLLALYTMDQQENWHRRQGAGSRPASKDGMEMTNGQTIEKVADGRGVEDLTASKADTKEEEKGEKKRSVRAAICVDRHLREVLPSETRDVPGDVRYNYDE</sequence>
<evidence type="ECO:0000313" key="3">
    <source>
        <dbReference type="Proteomes" id="UP000059680"/>
    </source>
</evidence>
<dbReference type="Proteomes" id="UP000059680">
    <property type="component" value="Chromosome 7"/>
</dbReference>
<gene>
    <name evidence="2" type="ordered locus">Os07g0418800</name>
    <name evidence="2" type="ORF">OSNPB_070418800</name>
</gene>
<accession>A0A0P0X500</accession>
<reference evidence="3" key="1">
    <citation type="journal article" date="2005" name="Nature">
        <title>The map-based sequence of the rice genome.</title>
        <authorList>
            <consortium name="International rice genome sequencing project (IRGSP)"/>
            <person name="Matsumoto T."/>
            <person name="Wu J."/>
            <person name="Kanamori H."/>
            <person name="Katayose Y."/>
            <person name="Fujisawa M."/>
            <person name="Namiki N."/>
            <person name="Mizuno H."/>
            <person name="Yamamoto K."/>
            <person name="Antonio B.A."/>
            <person name="Baba T."/>
            <person name="Sakata K."/>
            <person name="Nagamura Y."/>
            <person name="Aoki H."/>
            <person name="Arikawa K."/>
            <person name="Arita K."/>
            <person name="Bito T."/>
            <person name="Chiden Y."/>
            <person name="Fujitsuka N."/>
            <person name="Fukunaka R."/>
            <person name="Hamada M."/>
            <person name="Harada C."/>
            <person name="Hayashi A."/>
            <person name="Hijishita S."/>
            <person name="Honda M."/>
            <person name="Hosokawa S."/>
            <person name="Ichikawa Y."/>
            <person name="Idonuma A."/>
            <person name="Iijima M."/>
            <person name="Ikeda M."/>
            <person name="Ikeno M."/>
            <person name="Ito K."/>
            <person name="Ito S."/>
            <person name="Ito T."/>
            <person name="Ito Y."/>
            <person name="Ito Y."/>
            <person name="Iwabuchi A."/>
            <person name="Kamiya K."/>
            <person name="Karasawa W."/>
            <person name="Kurita K."/>
            <person name="Katagiri S."/>
            <person name="Kikuta A."/>
            <person name="Kobayashi H."/>
            <person name="Kobayashi N."/>
            <person name="Machita K."/>
            <person name="Maehara T."/>
            <person name="Masukawa M."/>
            <person name="Mizubayashi T."/>
            <person name="Mukai Y."/>
            <person name="Nagasaki H."/>
            <person name="Nagata Y."/>
            <person name="Naito S."/>
            <person name="Nakashima M."/>
            <person name="Nakama Y."/>
            <person name="Nakamichi Y."/>
            <person name="Nakamura M."/>
            <person name="Meguro A."/>
            <person name="Negishi M."/>
            <person name="Ohta I."/>
            <person name="Ohta T."/>
            <person name="Okamoto M."/>
            <person name="Ono N."/>
            <person name="Saji S."/>
            <person name="Sakaguchi M."/>
            <person name="Sakai K."/>
            <person name="Shibata M."/>
            <person name="Shimokawa T."/>
            <person name="Song J."/>
            <person name="Takazaki Y."/>
            <person name="Terasawa K."/>
            <person name="Tsugane M."/>
            <person name="Tsuji K."/>
            <person name="Ueda S."/>
            <person name="Waki K."/>
            <person name="Yamagata H."/>
            <person name="Yamamoto M."/>
            <person name="Yamamoto S."/>
            <person name="Yamane H."/>
            <person name="Yoshiki S."/>
            <person name="Yoshihara R."/>
            <person name="Yukawa K."/>
            <person name="Zhong H."/>
            <person name="Yano M."/>
            <person name="Yuan Q."/>
            <person name="Ouyang S."/>
            <person name="Liu J."/>
            <person name="Jones K.M."/>
            <person name="Gansberger K."/>
            <person name="Moffat K."/>
            <person name="Hill J."/>
            <person name="Bera J."/>
            <person name="Fadrosh D."/>
            <person name="Jin S."/>
            <person name="Johri S."/>
            <person name="Kim M."/>
            <person name="Overton L."/>
            <person name="Reardon M."/>
            <person name="Tsitrin T."/>
            <person name="Vuong H."/>
            <person name="Weaver B."/>
            <person name="Ciecko A."/>
            <person name="Tallon L."/>
            <person name="Jackson J."/>
            <person name="Pai G."/>
            <person name="Aken S.V."/>
            <person name="Utterback T."/>
            <person name="Reidmuller S."/>
            <person name="Feldblyum T."/>
            <person name="Hsiao J."/>
            <person name="Zismann V."/>
            <person name="Iobst S."/>
            <person name="de Vazeille A.R."/>
            <person name="Buell C.R."/>
            <person name="Ying K."/>
            <person name="Li Y."/>
            <person name="Lu T."/>
            <person name="Huang Y."/>
            <person name="Zhao Q."/>
            <person name="Feng Q."/>
            <person name="Zhang L."/>
            <person name="Zhu J."/>
            <person name="Weng Q."/>
            <person name="Mu J."/>
            <person name="Lu Y."/>
            <person name="Fan D."/>
            <person name="Liu Y."/>
            <person name="Guan J."/>
            <person name="Zhang Y."/>
            <person name="Yu S."/>
            <person name="Liu X."/>
            <person name="Zhang Y."/>
            <person name="Hong G."/>
            <person name="Han B."/>
            <person name="Choisne N."/>
            <person name="Demange N."/>
            <person name="Orjeda G."/>
            <person name="Samain S."/>
            <person name="Cattolico L."/>
            <person name="Pelletier E."/>
            <person name="Couloux A."/>
            <person name="Segurens B."/>
            <person name="Wincker P."/>
            <person name="D'Hont A."/>
            <person name="Scarpelli C."/>
            <person name="Weissenbach J."/>
            <person name="Salanoubat M."/>
            <person name="Quetier F."/>
            <person name="Yu Y."/>
            <person name="Kim H.R."/>
            <person name="Rambo T."/>
            <person name="Currie J."/>
            <person name="Collura K."/>
            <person name="Luo M."/>
            <person name="Yang T."/>
            <person name="Ammiraju J.S.S."/>
            <person name="Engler F."/>
            <person name="Soderlund C."/>
            <person name="Wing R.A."/>
            <person name="Palmer L.E."/>
            <person name="de la Bastide M."/>
            <person name="Spiegel L."/>
            <person name="Nascimento L."/>
            <person name="Zutavern T."/>
            <person name="O'Shaughnessy A."/>
            <person name="Dike S."/>
            <person name="Dedhia N."/>
            <person name="Preston R."/>
            <person name="Balija V."/>
            <person name="McCombie W.R."/>
            <person name="Chow T."/>
            <person name="Chen H."/>
            <person name="Chung M."/>
            <person name="Chen C."/>
            <person name="Shaw J."/>
            <person name="Wu H."/>
            <person name="Hsiao K."/>
            <person name="Chao Y."/>
            <person name="Chu M."/>
            <person name="Cheng C."/>
            <person name="Hour A."/>
            <person name="Lee P."/>
            <person name="Lin S."/>
            <person name="Lin Y."/>
            <person name="Liou J."/>
            <person name="Liu S."/>
            <person name="Hsing Y."/>
            <person name="Raghuvanshi S."/>
            <person name="Mohanty A."/>
            <person name="Bharti A.K."/>
            <person name="Gaur A."/>
            <person name="Gupta V."/>
            <person name="Kumar D."/>
            <person name="Ravi V."/>
            <person name="Vij S."/>
            <person name="Kapur A."/>
            <person name="Khurana P."/>
            <person name="Khurana P."/>
            <person name="Khurana J.P."/>
            <person name="Tyagi A.K."/>
            <person name="Gaikwad K."/>
            <person name="Singh A."/>
            <person name="Dalal V."/>
            <person name="Srivastava S."/>
            <person name="Dixit A."/>
            <person name="Pal A.K."/>
            <person name="Ghazi I.A."/>
            <person name="Yadav M."/>
            <person name="Pandit A."/>
            <person name="Bhargava A."/>
            <person name="Sureshbabu K."/>
            <person name="Batra K."/>
            <person name="Sharma T.R."/>
            <person name="Mohapatra T."/>
            <person name="Singh N.K."/>
            <person name="Messing J."/>
            <person name="Nelson A.B."/>
            <person name="Fuks G."/>
            <person name="Kavchok S."/>
            <person name="Keizer G."/>
            <person name="Linton E."/>
            <person name="Llaca V."/>
            <person name="Song R."/>
            <person name="Tanyolac B."/>
            <person name="Young S."/>
            <person name="Ho-Il K."/>
            <person name="Hahn J.H."/>
            <person name="Sangsakoo G."/>
            <person name="Vanavichit A."/>
            <person name="de Mattos Luiz.A.T."/>
            <person name="Zimmer P.D."/>
            <person name="Malone G."/>
            <person name="Dellagostin O."/>
            <person name="de Oliveira A.C."/>
            <person name="Bevan M."/>
            <person name="Bancroft I."/>
            <person name="Minx P."/>
            <person name="Cordum H."/>
            <person name="Wilson R."/>
            <person name="Cheng Z."/>
            <person name="Jin W."/>
            <person name="Jiang J."/>
            <person name="Leong S.A."/>
            <person name="Iwama H."/>
            <person name="Gojobori T."/>
            <person name="Itoh T."/>
            <person name="Niimura Y."/>
            <person name="Fujii Y."/>
            <person name="Habara T."/>
            <person name="Sakai H."/>
            <person name="Sato Y."/>
            <person name="Wilson G."/>
            <person name="Kumar K."/>
            <person name="McCouch S."/>
            <person name="Juretic N."/>
            <person name="Hoen D."/>
            <person name="Wright S."/>
            <person name="Bruskiewich R."/>
            <person name="Bureau T."/>
            <person name="Miyao A."/>
            <person name="Hirochika H."/>
            <person name="Nishikawa T."/>
            <person name="Kadowaki K."/>
            <person name="Sugiura M."/>
            <person name="Burr B."/>
            <person name="Sasaki T."/>
        </authorList>
    </citation>
    <scope>NUCLEOTIDE SEQUENCE [LARGE SCALE GENOMIC DNA]</scope>
    <source>
        <strain evidence="3">cv. Nipponbare</strain>
    </source>
</reference>
<dbReference type="PaxDb" id="39947-A0A0P0X500"/>
<dbReference type="AlphaFoldDB" id="A0A0P0X500"/>
<evidence type="ECO:0000313" key="2">
    <source>
        <dbReference type="EMBL" id="BAT01172.1"/>
    </source>
</evidence>
<organism evidence="2 3">
    <name type="scientific">Oryza sativa subsp. japonica</name>
    <name type="common">Rice</name>
    <dbReference type="NCBI Taxonomy" id="39947"/>
    <lineage>
        <taxon>Eukaryota</taxon>
        <taxon>Viridiplantae</taxon>
        <taxon>Streptophyta</taxon>
        <taxon>Embryophyta</taxon>
        <taxon>Tracheophyta</taxon>
        <taxon>Spermatophyta</taxon>
        <taxon>Magnoliopsida</taxon>
        <taxon>Liliopsida</taxon>
        <taxon>Poales</taxon>
        <taxon>Poaceae</taxon>
        <taxon>BOP clade</taxon>
        <taxon>Oryzoideae</taxon>
        <taxon>Oryzeae</taxon>
        <taxon>Oryzinae</taxon>
        <taxon>Oryza</taxon>
        <taxon>Oryza sativa</taxon>
    </lineage>
</organism>
<keyword evidence="3" id="KW-1185">Reference proteome</keyword>
<evidence type="ECO:0000256" key="1">
    <source>
        <dbReference type="SAM" id="MobiDB-lite"/>
    </source>
</evidence>
<reference evidence="2 3" key="3">
    <citation type="journal article" date="2013" name="Rice">
        <title>Improvement of the Oryza sativa Nipponbare reference genome using next generation sequence and optical map data.</title>
        <authorList>
            <person name="Kawahara Y."/>
            <person name="de la Bastide M."/>
            <person name="Hamilton J.P."/>
            <person name="Kanamori H."/>
            <person name="McCombie W.R."/>
            <person name="Ouyang S."/>
            <person name="Schwartz D.C."/>
            <person name="Tanaka T."/>
            <person name="Wu J."/>
            <person name="Zhou S."/>
            <person name="Childs K.L."/>
            <person name="Davidson R.M."/>
            <person name="Lin H."/>
            <person name="Quesada-Ocampo L."/>
            <person name="Vaillancourt B."/>
            <person name="Sakai H."/>
            <person name="Lee S.S."/>
            <person name="Kim J."/>
            <person name="Numa H."/>
            <person name="Itoh T."/>
            <person name="Buell C.R."/>
            <person name="Matsumoto T."/>
        </authorList>
    </citation>
    <scope>NUCLEOTIDE SEQUENCE [LARGE SCALE GENOMIC DNA]</scope>
    <source>
        <strain evidence="3">cv. Nipponbare</strain>
    </source>
</reference>
<dbReference type="EMBL" id="AP014963">
    <property type="protein sequence ID" value="BAT01172.1"/>
    <property type="molecule type" value="Genomic_DNA"/>
</dbReference>
<dbReference type="InParanoid" id="A0A0P0X500"/>
<reference evidence="2 3" key="2">
    <citation type="journal article" date="2013" name="Plant Cell Physiol.">
        <title>Rice Annotation Project Database (RAP-DB): an integrative and interactive database for rice genomics.</title>
        <authorList>
            <person name="Sakai H."/>
            <person name="Lee S.S."/>
            <person name="Tanaka T."/>
            <person name="Numa H."/>
            <person name="Kim J."/>
            <person name="Kawahara Y."/>
            <person name="Wakimoto H."/>
            <person name="Yang C.C."/>
            <person name="Iwamoto M."/>
            <person name="Abe T."/>
            <person name="Yamada Y."/>
            <person name="Muto A."/>
            <person name="Inokuchi H."/>
            <person name="Ikemura T."/>
            <person name="Matsumoto T."/>
            <person name="Sasaki T."/>
            <person name="Itoh T."/>
        </authorList>
    </citation>
    <scope>NUCLEOTIDE SEQUENCE [LARGE SCALE GENOMIC DNA]</scope>
    <source>
        <strain evidence="3">cv. Nipponbare</strain>
    </source>
</reference>